<dbReference type="OrthoDB" id="1719965at2759"/>
<dbReference type="Proteomes" id="UP000886998">
    <property type="component" value="Unassembled WGS sequence"/>
</dbReference>
<accession>A0A8X6YW88</accession>
<name>A0A8X6YW88_9ARAC</name>
<dbReference type="AlphaFoldDB" id="A0A8X6YW88"/>
<comment type="caution">
    <text evidence="2">The sequence shown here is derived from an EMBL/GenBank/DDBJ whole genome shotgun (WGS) entry which is preliminary data.</text>
</comment>
<dbReference type="EMBL" id="BMAV01022236">
    <property type="protein sequence ID" value="GFY76934.1"/>
    <property type="molecule type" value="Genomic_DNA"/>
</dbReference>
<evidence type="ECO:0000256" key="1">
    <source>
        <dbReference type="SAM" id="MobiDB-lite"/>
    </source>
</evidence>
<feature type="non-terminal residue" evidence="2">
    <location>
        <position position="1"/>
    </location>
</feature>
<evidence type="ECO:0000313" key="2">
    <source>
        <dbReference type="EMBL" id="GFY76934.1"/>
    </source>
</evidence>
<protein>
    <submittedName>
        <fullName evidence="2">Uncharacterized protein</fullName>
    </submittedName>
</protein>
<keyword evidence="3" id="KW-1185">Reference proteome</keyword>
<gene>
    <name evidence="2" type="ORF">TNIN_77251</name>
</gene>
<proteinExistence type="predicted"/>
<evidence type="ECO:0000313" key="3">
    <source>
        <dbReference type="Proteomes" id="UP000886998"/>
    </source>
</evidence>
<organism evidence="2 3">
    <name type="scientific">Trichonephila inaurata madagascariensis</name>
    <dbReference type="NCBI Taxonomy" id="2747483"/>
    <lineage>
        <taxon>Eukaryota</taxon>
        <taxon>Metazoa</taxon>
        <taxon>Ecdysozoa</taxon>
        <taxon>Arthropoda</taxon>
        <taxon>Chelicerata</taxon>
        <taxon>Arachnida</taxon>
        <taxon>Araneae</taxon>
        <taxon>Araneomorphae</taxon>
        <taxon>Entelegynae</taxon>
        <taxon>Araneoidea</taxon>
        <taxon>Nephilidae</taxon>
        <taxon>Trichonephila</taxon>
        <taxon>Trichonephila inaurata</taxon>
    </lineage>
</organism>
<sequence>EGFRVEFINYRLYSLEVKEEKEDLSFPFSSLKSLKMKIDGETEYRLYLTPETDSDAELRRRYFEHCFSKEGEMDMEFNCRIRIDDSLLLRSPLTYDAKLEELLTPNQATQYITLNRFQWSDFILKVPKNTEEPKHGNGISKYISPLIWKEHTRTIDWTNFLRKADIRRFTLIVQGYDNMIASLKHSNAQDEHDPTFVEMIKQRAHYENRLEKVVSEFGNLPYCDTPGYPIHETPVKTLPTKRKDEDGFTSPPPSKTSKTNVSYQENLKLNLANCFKNLKS</sequence>
<reference evidence="2" key="1">
    <citation type="submission" date="2020-08" db="EMBL/GenBank/DDBJ databases">
        <title>Multicomponent nature underlies the extraordinary mechanical properties of spider dragline silk.</title>
        <authorList>
            <person name="Kono N."/>
            <person name="Nakamura H."/>
            <person name="Mori M."/>
            <person name="Yoshida Y."/>
            <person name="Ohtoshi R."/>
            <person name="Malay A.D."/>
            <person name="Moran D.A.P."/>
            <person name="Tomita M."/>
            <person name="Numata K."/>
            <person name="Arakawa K."/>
        </authorList>
    </citation>
    <scope>NUCLEOTIDE SEQUENCE</scope>
</reference>
<feature type="region of interest" description="Disordered" evidence="1">
    <location>
        <begin position="231"/>
        <end position="261"/>
    </location>
</feature>